<evidence type="ECO:0000313" key="2">
    <source>
        <dbReference type="EMBL" id="MFD0976706.1"/>
    </source>
</evidence>
<dbReference type="Gene3D" id="3.10.180.10">
    <property type="entry name" value="2,3-Dihydroxybiphenyl 1,2-Dioxygenase, domain 1"/>
    <property type="match status" value="1"/>
</dbReference>
<evidence type="ECO:0000313" key="3">
    <source>
        <dbReference type="Proteomes" id="UP001597100"/>
    </source>
</evidence>
<name>A0ABW3IF17_9FLAO</name>
<dbReference type="Proteomes" id="UP001597100">
    <property type="component" value="Unassembled WGS sequence"/>
</dbReference>
<proteinExistence type="predicted"/>
<dbReference type="PANTHER" id="PTHR33990:SF1">
    <property type="entry name" value="PROTEIN YJDN"/>
    <property type="match status" value="1"/>
</dbReference>
<protein>
    <submittedName>
        <fullName evidence="2">VOC family protein</fullName>
    </submittedName>
</protein>
<sequence>MITTNIYLLFNGNCREAFDFYKSAFGGDFNYMGTFAEMPPQEGVPQMPDSEKDKIMHVHLQISRETALLGSDTSQVMGEQVKIGNNFSISVSTESNLEADELFEKLSEGGKVTMPLDKTFWSSYYGSLTDKFGVNWMINVDKGENV</sequence>
<evidence type="ECO:0000259" key="1">
    <source>
        <dbReference type="Pfam" id="PF06983"/>
    </source>
</evidence>
<feature type="domain" description="PhnB-like" evidence="1">
    <location>
        <begin position="6"/>
        <end position="138"/>
    </location>
</feature>
<accession>A0ABW3IF17</accession>
<dbReference type="EMBL" id="JBHTJP010000032">
    <property type="protein sequence ID" value="MFD0976706.1"/>
    <property type="molecule type" value="Genomic_DNA"/>
</dbReference>
<reference evidence="3" key="1">
    <citation type="journal article" date="2019" name="Int. J. Syst. Evol. Microbiol.">
        <title>The Global Catalogue of Microorganisms (GCM) 10K type strain sequencing project: providing services to taxonomists for standard genome sequencing and annotation.</title>
        <authorList>
            <consortium name="The Broad Institute Genomics Platform"/>
            <consortium name="The Broad Institute Genome Sequencing Center for Infectious Disease"/>
            <person name="Wu L."/>
            <person name="Ma J."/>
        </authorList>
    </citation>
    <scope>NUCLEOTIDE SEQUENCE [LARGE SCALE GENOMIC DNA]</scope>
    <source>
        <strain evidence="3">CCUG 60898</strain>
    </source>
</reference>
<dbReference type="InterPro" id="IPR028973">
    <property type="entry name" value="PhnB-like"/>
</dbReference>
<gene>
    <name evidence="2" type="ORF">ACFQ1G_07885</name>
</gene>
<dbReference type="SUPFAM" id="SSF54593">
    <property type="entry name" value="Glyoxalase/Bleomycin resistance protein/Dihydroxybiphenyl dioxygenase"/>
    <property type="match status" value="1"/>
</dbReference>
<keyword evidence="3" id="KW-1185">Reference proteome</keyword>
<dbReference type="Pfam" id="PF06983">
    <property type="entry name" value="3-dmu-9_3-mt"/>
    <property type="match status" value="1"/>
</dbReference>
<dbReference type="InterPro" id="IPR029068">
    <property type="entry name" value="Glyas_Bleomycin-R_OHBP_Dase"/>
</dbReference>
<dbReference type="RefSeq" id="WP_380738274.1">
    <property type="nucleotide sequence ID" value="NZ_JBHTJP010000032.1"/>
</dbReference>
<dbReference type="PANTHER" id="PTHR33990">
    <property type="entry name" value="PROTEIN YJDN-RELATED"/>
    <property type="match status" value="1"/>
</dbReference>
<dbReference type="CDD" id="cd06588">
    <property type="entry name" value="PhnB_like"/>
    <property type="match status" value="1"/>
</dbReference>
<comment type="caution">
    <text evidence="2">The sequence shown here is derived from an EMBL/GenBank/DDBJ whole genome shotgun (WGS) entry which is preliminary data.</text>
</comment>
<organism evidence="2 3">
    <name type="scientific">Salinimicrobium gaetbulicola</name>
    <dbReference type="NCBI Taxonomy" id="999702"/>
    <lineage>
        <taxon>Bacteria</taxon>
        <taxon>Pseudomonadati</taxon>
        <taxon>Bacteroidota</taxon>
        <taxon>Flavobacteriia</taxon>
        <taxon>Flavobacteriales</taxon>
        <taxon>Flavobacteriaceae</taxon>
        <taxon>Salinimicrobium</taxon>
    </lineage>
</organism>